<gene>
    <name evidence="2" type="ORF">H2200_009666</name>
</gene>
<evidence type="ECO:0000256" key="1">
    <source>
        <dbReference type="SAM" id="MobiDB-lite"/>
    </source>
</evidence>
<keyword evidence="3" id="KW-1185">Reference proteome</keyword>
<evidence type="ECO:0000313" key="3">
    <source>
        <dbReference type="Proteomes" id="UP001172673"/>
    </source>
</evidence>
<organism evidence="2 3">
    <name type="scientific">Cladophialophora chaetospira</name>
    <dbReference type="NCBI Taxonomy" id="386627"/>
    <lineage>
        <taxon>Eukaryota</taxon>
        <taxon>Fungi</taxon>
        <taxon>Dikarya</taxon>
        <taxon>Ascomycota</taxon>
        <taxon>Pezizomycotina</taxon>
        <taxon>Eurotiomycetes</taxon>
        <taxon>Chaetothyriomycetidae</taxon>
        <taxon>Chaetothyriales</taxon>
        <taxon>Herpotrichiellaceae</taxon>
        <taxon>Cladophialophora</taxon>
    </lineage>
</organism>
<comment type="caution">
    <text evidence="2">The sequence shown here is derived from an EMBL/GenBank/DDBJ whole genome shotgun (WGS) entry which is preliminary data.</text>
</comment>
<dbReference type="AlphaFoldDB" id="A0AA38X2Z8"/>
<dbReference type="EMBL" id="JAPDRK010000015">
    <property type="protein sequence ID" value="KAJ9605817.1"/>
    <property type="molecule type" value="Genomic_DNA"/>
</dbReference>
<feature type="region of interest" description="Disordered" evidence="1">
    <location>
        <begin position="107"/>
        <end position="255"/>
    </location>
</feature>
<protein>
    <submittedName>
        <fullName evidence="2">Uncharacterized protein</fullName>
    </submittedName>
</protein>
<evidence type="ECO:0000313" key="2">
    <source>
        <dbReference type="EMBL" id="KAJ9605817.1"/>
    </source>
</evidence>
<dbReference type="Proteomes" id="UP001172673">
    <property type="component" value="Unassembled WGS sequence"/>
</dbReference>
<feature type="compositionally biased region" description="Basic and acidic residues" evidence="1">
    <location>
        <begin position="240"/>
        <end position="255"/>
    </location>
</feature>
<reference evidence="2" key="1">
    <citation type="submission" date="2022-10" db="EMBL/GenBank/DDBJ databases">
        <title>Culturing micro-colonial fungi from biological soil crusts in the Mojave desert and describing Neophaeococcomyces mojavensis, and introducing the new genera and species Taxawa tesnikishii.</title>
        <authorList>
            <person name="Kurbessoian T."/>
            <person name="Stajich J.E."/>
        </authorList>
    </citation>
    <scope>NUCLEOTIDE SEQUENCE</scope>
    <source>
        <strain evidence="2">TK_41</strain>
    </source>
</reference>
<sequence length="340" mass="37896">MLTTNTSQLMNMQNYRTRDLADLAIAAIPAPLDTTEDRVLQWSMRSSILDIPSSPEMSTPTPVSREDREAITAPMGSEVTQSSLDSFPNAKQPASFLTYQDLHDIMHQGADDGSGRFNNRDTMPCQDGGELGEEAKSQYPTIPPDPALKTAPSMSKPEGKRRVVSAGKDEWADSSDEEVVTPTIGKKSYTSDYFRPTGTDSLHDNPRKKARTARGHRESRFQGISGPQPTGAKPLSQTKSARDFRQRRETERDYKEKVRAAIDRDILDRVDTEGGITPLGRFCKAIHQMMERQQRKRGPRQVVTPPKSSPETVDELAKLRQENQELRRRIQGASKVLGSG</sequence>
<proteinExistence type="predicted"/>
<feature type="compositionally biased region" description="Basic and acidic residues" evidence="1">
    <location>
        <begin position="157"/>
        <end position="171"/>
    </location>
</feature>
<name>A0AA38X2Z8_9EURO</name>
<feature type="region of interest" description="Disordered" evidence="1">
    <location>
        <begin position="291"/>
        <end position="314"/>
    </location>
</feature>
<accession>A0AA38X2Z8</accession>